<sequence length="150" mass="16327">MTSLQLSIVHRLPQNYRWSAGFAGSKVEPIPQNGPCGDNSLVALKLLSPDGDNAWSVMYKLSQALSDIEVPCSVLECEGEPCLFVNRQDEFAATCRLKNFGVAIAEPFSNYNPFLSVSSTPVADAYTPAAVWQTRARTVLVPLLPLVAVR</sequence>
<dbReference type="EMBL" id="UGEX01000001">
    <property type="protein sequence ID" value="STL90268.1"/>
    <property type="molecule type" value="Genomic_DNA"/>
</dbReference>
<name>A0A377CBS5_ECOLX</name>
<dbReference type="Pfam" id="PF13989">
    <property type="entry name" value="YejG"/>
    <property type="match status" value="1"/>
</dbReference>
<dbReference type="InterPro" id="IPR020489">
    <property type="entry name" value="Uncharacterised_YejG"/>
</dbReference>
<evidence type="ECO:0000313" key="1">
    <source>
        <dbReference type="EMBL" id="STL90268.1"/>
    </source>
</evidence>
<dbReference type="NCBIfam" id="NF008811">
    <property type="entry name" value="PRK11835.1"/>
    <property type="match status" value="1"/>
</dbReference>
<protein>
    <submittedName>
        <fullName evidence="1">Protein</fullName>
    </submittedName>
</protein>
<dbReference type="Proteomes" id="UP000254088">
    <property type="component" value="Unassembled WGS sequence"/>
</dbReference>
<accession>A0A377CBS5</accession>
<reference evidence="1 2" key="1">
    <citation type="submission" date="2018-06" db="EMBL/GenBank/DDBJ databases">
        <authorList>
            <consortium name="Pathogen Informatics"/>
            <person name="Doyle S."/>
        </authorList>
    </citation>
    <scope>NUCLEOTIDE SEQUENCE [LARGE SCALE GENOMIC DNA]</scope>
    <source>
        <strain evidence="1 2">NCTC10429</strain>
    </source>
</reference>
<proteinExistence type="predicted"/>
<evidence type="ECO:0000313" key="2">
    <source>
        <dbReference type="Proteomes" id="UP000254088"/>
    </source>
</evidence>
<organism evidence="1 2">
    <name type="scientific">Escherichia coli</name>
    <dbReference type="NCBI Taxonomy" id="562"/>
    <lineage>
        <taxon>Bacteria</taxon>
        <taxon>Pseudomonadati</taxon>
        <taxon>Pseudomonadota</taxon>
        <taxon>Gammaproteobacteria</taxon>
        <taxon>Enterobacterales</taxon>
        <taxon>Enterobacteriaceae</taxon>
        <taxon>Escherichia</taxon>
    </lineage>
</organism>
<gene>
    <name evidence="1" type="primary">yejG</name>
    <name evidence="1" type="ORF">NCTC10429_02747</name>
</gene>
<dbReference type="AlphaFoldDB" id="A0A377CBS5"/>